<dbReference type="Proteomes" id="UP000887566">
    <property type="component" value="Unplaced"/>
</dbReference>
<organism evidence="2 3">
    <name type="scientific">Plectus sambesii</name>
    <dbReference type="NCBI Taxonomy" id="2011161"/>
    <lineage>
        <taxon>Eukaryota</taxon>
        <taxon>Metazoa</taxon>
        <taxon>Ecdysozoa</taxon>
        <taxon>Nematoda</taxon>
        <taxon>Chromadorea</taxon>
        <taxon>Plectida</taxon>
        <taxon>Plectina</taxon>
        <taxon>Plectoidea</taxon>
        <taxon>Plectidae</taxon>
        <taxon>Plectus</taxon>
    </lineage>
</organism>
<reference evidence="3" key="1">
    <citation type="submission" date="2022-11" db="UniProtKB">
        <authorList>
            <consortium name="WormBaseParasite"/>
        </authorList>
    </citation>
    <scope>IDENTIFICATION</scope>
</reference>
<accession>A0A914XJZ5</accession>
<dbReference type="AlphaFoldDB" id="A0A914XJZ5"/>
<proteinExistence type="predicted"/>
<keyword evidence="1" id="KW-0472">Membrane</keyword>
<dbReference type="WBParaSite" id="PSAMB.scaffold9096size5373.g32109.t1">
    <property type="protein sequence ID" value="PSAMB.scaffold9096size5373.g32109.t1"/>
    <property type="gene ID" value="PSAMB.scaffold9096size5373.g32109"/>
</dbReference>
<evidence type="ECO:0000313" key="3">
    <source>
        <dbReference type="WBParaSite" id="PSAMB.scaffold9096size5373.g32109.t1"/>
    </source>
</evidence>
<protein>
    <submittedName>
        <fullName evidence="3">Uncharacterized protein</fullName>
    </submittedName>
</protein>
<feature type="transmembrane region" description="Helical" evidence="1">
    <location>
        <begin position="6"/>
        <end position="28"/>
    </location>
</feature>
<keyword evidence="1" id="KW-1133">Transmembrane helix</keyword>
<keyword evidence="2" id="KW-1185">Reference proteome</keyword>
<sequence length="152" mass="17680">MCQYTGSVLSCFEIFLLTLIFKVIQFFYPKRKTWSTSVSNAPDTLRIRQDEWELEQRTNGQEKLTIEGSDAEGNSIFIDIASDGELDFASFRLCFNGSTYVLPSYPLPTYSPKSRREPNIFSIGGLRVELREPFRRWRISFRGLLRYIEPVT</sequence>
<evidence type="ECO:0000313" key="2">
    <source>
        <dbReference type="Proteomes" id="UP000887566"/>
    </source>
</evidence>
<evidence type="ECO:0000256" key="1">
    <source>
        <dbReference type="SAM" id="Phobius"/>
    </source>
</evidence>
<keyword evidence="1" id="KW-0812">Transmembrane</keyword>
<name>A0A914XJZ5_9BILA</name>